<organism evidence="2 3">
    <name type="scientific">Candidatus Lachnoclostridium stercoravium</name>
    <dbReference type="NCBI Taxonomy" id="2838633"/>
    <lineage>
        <taxon>Bacteria</taxon>
        <taxon>Bacillati</taxon>
        <taxon>Bacillota</taxon>
        <taxon>Clostridia</taxon>
        <taxon>Lachnospirales</taxon>
        <taxon>Lachnospiraceae</taxon>
    </lineage>
</organism>
<comment type="caution">
    <text evidence="2">The sequence shown here is derived from an EMBL/GenBank/DDBJ whole genome shotgun (WGS) entry which is preliminary data.</text>
</comment>
<evidence type="ECO:0000313" key="2">
    <source>
        <dbReference type="EMBL" id="HJA71130.1"/>
    </source>
</evidence>
<keyword evidence="2" id="KW-0167">Capsid protein</keyword>
<gene>
    <name evidence="2" type="ORF">IAA07_06050</name>
</gene>
<name>A0A9D2HGG9_9FIRM</name>
<dbReference type="Proteomes" id="UP000823900">
    <property type="component" value="Unassembled WGS sequence"/>
</dbReference>
<accession>A0A9D2HGG9</accession>
<keyword evidence="2" id="KW-0946">Virion</keyword>
<reference evidence="2" key="2">
    <citation type="submission" date="2021-04" db="EMBL/GenBank/DDBJ databases">
        <authorList>
            <person name="Gilroy R."/>
        </authorList>
    </citation>
    <scope>NUCLEOTIDE SEQUENCE</scope>
    <source>
        <strain evidence="2">CHK178-16964</strain>
    </source>
</reference>
<evidence type="ECO:0000313" key="3">
    <source>
        <dbReference type="Proteomes" id="UP000823900"/>
    </source>
</evidence>
<proteinExistence type="predicted"/>
<dbReference type="InterPro" id="IPR024207">
    <property type="entry name" value="CotJB_dom"/>
</dbReference>
<protein>
    <submittedName>
        <fullName evidence="2">Spore coat protein CotJB</fullName>
    </submittedName>
</protein>
<dbReference type="Pfam" id="PF12652">
    <property type="entry name" value="CotJB"/>
    <property type="match status" value="1"/>
</dbReference>
<sequence>MASGFQFSEQASAKQLMDVIDQASFALDDVLLFLDTHPCDPSALSYYQYVKDLRKYAVDSYASQYGPLTKDQTAPGNYWSWVTEKWPWEGGYQ</sequence>
<evidence type="ECO:0000259" key="1">
    <source>
        <dbReference type="Pfam" id="PF12652"/>
    </source>
</evidence>
<dbReference type="EMBL" id="DWZA01000053">
    <property type="protein sequence ID" value="HJA71130.1"/>
    <property type="molecule type" value="Genomic_DNA"/>
</dbReference>
<reference evidence="2" key="1">
    <citation type="journal article" date="2021" name="PeerJ">
        <title>Extensive microbial diversity within the chicken gut microbiome revealed by metagenomics and culture.</title>
        <authorList>
            <person name="Gilroy R."/>
            <person name="Ravi A."/>
            <person name="Getino M."/>
            <person name="Pursley I."/>
            <person name="Horton D.L."/>
            <person name="Alikhan N.F."/>
            <person name="Baker D."/>
            <person name="Gharbi K."/>
            <person name="Hall N."/>
            <person name="Watson M."/>
            <person name="Adriaenssens E.M."/>
            <person name="Foster-Nyarko E."/>
            <person name="Jarju S."/>
            <person name="Secka A."/>
            <person name="Antonio M."/>
            <person name="Oren A."/>
            <person name="Chaudhuri R.R."/>
            <person name="La Ragione R."/>
            <person name="Hildebrand F."/>
            <person name="Pallen M.J."/>
        </authorList>
    </citation>
    <scope>NUCLEOTIDE SEQUENCE</scope>
    <source>
        <strain evidence="2">CHK178-16964</strain>
    </source>
</reference>
<feature type="domain" description="Protein CotJB" evidence="1">
    <location>
        <begin position="14"/>
        <end position="89"/>
    </location>
</feature>
<dbReference type="AlphaFoldDB" id="A0A9D2HGG9"/>